<gene>
    <name evidence="3" type="ORF">TARUN_9240</name>
</gene>
<dbReference type="PANTHER" id="PTHR47843">
    <property type="entry name" value="BTB DOMAIN-CONTAINING PROTEIN-RELATED"/>
    <property type="match status" value="1"/>
</dbReference>
<keyword evidence="1" id="KW-0175">Coiled coil</keyword>
<feature type="domain" description="BTB" evidence="2">
    <location>
        <begin position="13"/>
        <end position="82"/>
    </location>
</feature>
<dbReference type="AlphaFoldDB" id="A0A395NA87"/>
<dbReference type="OrthoDB" id="9997739at2759"/>
<organism evidence="3 4">
    <name type="scientific">Trichoderma arundinaceum</name>
    <dbReference type="NCBI Taxonomy" id="490622"/>
    <lineage>
        <taxon>Eukaryota</taxon>
        <taxon>Fungi</taxon>
        <taxon>Dikarya</taxon>
        <taxon>Ascomycota</taxon>
        <taxon>Pezizomycotina</taxon>
        <taxon>Sordariomycetes</taxon>
        <taxon>Hypocreomycetidae</taxon>
        <taxon>Hypocreales</taxon>
        <taxon>Hypocreaceae</taxon>
        <taxon>Trichoderma</taxon>
    </lineage>
</organism>
<dbReference type="Proteomes" id="UP000266272">
    <property type="component" value="Unassembled WGS sequence"/>
</dbReference>
<dbReference type="Gene3D" id="3.30.710.10">
    <property type="entry name" value="Potassium Channel Kv1.1, Chain A"/>
    <property type="match status" value="1"/>
</dbReference>
<dbReference type="EMBL" id="PXOA01000722">
    <property type="protein sequence ID" value="RFU73018.1"/>
    <property type="molecule type" value="Genomic_DNA"/>
</dbReference>
<name>A0A395NA87_TRIAR</name>
<evidence type="ECO:0000256" key="1">
    <source>
        <dbReference type="SAM" id="Coils"/>
    </source>
</evidence>
<accession>A0A395NA87</accession>
<dbReference type="InterPro" id="IPR011333">
    <property type="entry name" value="SKP1/BTB/POZ_sf"/>
</dbReference>
<keyword evidence="4" id="KW-1185">Reference proteome</keyword>
<dbReference type="SUPFAM" id="SSF54695">
    <property type="entry name" value="POZ domain"/>
    <property type="match status" value="1"/>
</dbReference>
<reference evidence="3 4" key="1">
    <citation type="journal article" date="2018" name="PLoS Pathog.">
        <title>Evolution of structural diversity of trichothecenes, a family of toxins produced by plant pathogenic and entomopathogenic fungi.</title>
        <authorList>
            <person name="Proctor R.H."/>
            <person name="McCormick S.P."/>
            <person name="Kim H.S."/>
            <person name="Cardoza R.E."/>
            <person name="Stanley A.M."/>
            <person name="Lindo L."/>
            <person name="Kelly A."/>
            <person name="Brown D.W."/>
            <person name="Lee T."/>
            <person name="Vaughan M.M."/>
            <person name="Alexander N.J."/>
            <person name="Busman M."/>
            <person name="Gutierrez S."/>
        </authorList>
    </citation>
    <scope>NUCLEOTIDE SEQUENCE [LARGE SCALE GENOMIC DNA]</scope>
    <source>
        <strain evidence="3 4">IBT 40837</strain>
    </source>
</reference>
<proteinExistence type="predicted"/>
<dbReference type="InterPro" id="IPR000210">
    <property type="entry name" value="BTB/POZ_dom"/>
</dbReference>
<evidence type="ECO:0000313" key="3">
    <source>
        <dbReference type="EMBL" id="RFU73018.1"/>
    </source>
</evidence>
<protein>
    <submittedName>
        <fullName evidence="3">Btb poz fold</fullName>
    </submittedName>
</protein>
<sequence>MDSIPAETIASSIPFRFLVGPNQREFSIHSALLTHQSPVLERLVNGSFSEAAEKCVTWKSVDEGTFISFWQHTYTGKYTTDHPIIGLKPESEANREAEKKAVPEVERVAGEVEERAAQESIEAAAIAKEEEELAQLLEREANTFTGLSSRAGWRLKELQANAAGRVAREAEKRAAIAEEEQELAALLDKRHRRGKLVRKDNERIAHLQKKAAARGGETTSKELTKREAQWNVFKHQRDSASFGAFRSTDLFGGGLVRSNRNAMVLLD</sequence>
<evidence type="ECO:0000259" key="2">
    <source>
        <dbReference type="PROSITE" id="PS50097"/>
    </source>
</evidence>
<feature type="coiled-coil region" evidence="1">
    <location>
        <begin position="160"/>
        <end position="189"/>
    </location>
</feature>
<comment type="caution">
    <text evidence="3">The sequence shown here is derived from an EMBL/GenBank/DDBJ whole genome shotgun (WGS) entry which is preliminary data.</text>
</comment>
<dbReference type="STRING" id="490622.A0A395NA87"/>
<evidence type="ECO:0000313" key="4">
    <source>
        <dbReference type="Proteomes" id="UP000266272"/>
    </source>
</evidence>
<dbReference type="PROSITE" id="PS50097">
    <property type="entry name" value="BTB"/>
    <property type="match status" value="1"/>
</dbReference>
<dbReference type="PANTHER" id="PTHR47843:SF2">
    <property type="entry name" value="BTB DOMAIN-CONTAINING PROTEIN"/>
    <property type="match status" value="1"/>
</dbReference>